<dbReference type="EMBL" id="LAZR01001124">
    <property type="protein sequence ID" value="KKN50268.1"/>
    <property type="molecule type" value="Genomic_DNA"/>
</dbReference>
<evidence type="ECO:0000313" key="2">
    <source>
        <dbReference type="EMBL" id="KKN50268.1"/>
    </source>
</evidence>
<reference evidence="2" key="1">
    <citation type="journal article" date="2015" name="Nature">
        <title>Complex archaea that bridge the gap between prokaryotes and eukaryotes.</title>
        <authorList>
            <person name="Spang A."/>
            <person name="Saw J.H."/>
            <person name="Jorgensen S.L."/>
            <person name="Zaremba-Niedzwiedzka K."/>
            <person name="Martijn J."/>
            <person name="Lind A.E."/>
            <person name="van Eijk R."/>
            <person name="Schleper C."/>
            <person name="Guy L."/>
            <person name="Ettema T.J."/>
        </authorList>
    </citation>
    <scope>NUCLEOTIDE SEQUENCE</scope>
</reference>
<evidence type="ECO:0000256" key="1">
    <source>
        <dbReference type="SAM" id="MobiDB-lite"/>
    </source>
</evidence>
<dbReference type="AlphaFoldDB" id="A0A0F9U9G9"/>
<organism evidence="2">
    <name type="scientific">marine sediment metagenome</name>
    <dbReference type="NCBI Taxonomy" id="412755"/>
    <lineage>
        <taxon>unclassified sequences</taxon>
        <taxon>metagenomes</taxon>
        <taxon>ecological metagenomes</taxon>
    </lineage>
</organism>
<gene>
    <name evidence="2" type="ORF">LCGC14_0634600</name>
</gene>
<feature type="region of interest" description="Disordered" evidence="1">
    <location>
        <begin position="23"/>
        <end position="52"/>
    </location>
</feature>
<accession>A0A0F9U9G9</accession>
<proteinExistence type="predicted"/>
<sequence>MTGNEFTDDELDDELDKAFKANEAKRDRCGTPIPSNKEVGIQRTKIKIKKDD</sequence>
<comment type="caution">
    <text evidence="2">The sequence shown here is derived from an EMBL/GenBank/DDBJ whole genome shotgun (WGS) entry which is preliminary data.</text>
</comment>
<name>A0A0F9U9G9_9ZZZZ</name>
<protein>
    <submittedName>
        <fullName evidence="2">Uncharacterized protein</fullName>
    </submittedName>
</protein>